<dbReference type="Gene3D" id="1.10.60.10">
    <property type="entry name" value="Iron dependent repressor, metal binding and dimerisation domain"/>
    <property type="match status" value="1"/>
</dbReference>
<comment type="subunit">
    <text evidence="3">Homodimer.</text>
</comment>
<dbReference type="InterPro" id="IPR036421">
    <property type="entry name" value="Fe_dep_repressor_sf"/>
</dbReference>
<dbReference type="SUPFAM" id="SSF47979">
    <property type="entry name" value="Iron-dependent repressor protein, dimerization domain"/>
    <property type="match status" value="1"/>
</dbReference>
<dbReference type="Proteomes" id="UP000176923">
    <property type="component" value="Unassembled WGS sequence"/>
</dbReference>
<dbReference type="PANTHER" id="PTHR33238">
    <property type="entry name" value="IRON (METAL) DEPENDENT REPRESSOR, DTXR FAMILY"/>
    <property type="match status" value="1"/>
</dbReference>
<dbReference type="SMART" id="SM00529">
    <property type="entry name" value="HTH_DTXR"/>
    <property type="match status" value="1"/>
</dbReference>
<keyword evidence="6" id="KW-0805">Transcription regulation</keyword>
<evidence type="ECO:0000259" key="12">
    <source>
        <dbReference type="PROSITE" id="PS50944"/>
    </source>
</evidence>
<keyword evidence="8" id="KW-0010">Activator</keyword>
<sequence>MGKGEITATKEDYIRVIYLLSLQNENHVRSVDVAKNLQLKKSTVSESLKKLSDQKLIKYERYSSITLTPEGKLLGSTLTYKHRVIEVFLHKTLGIPVTAVHREADKLEHAFSDQTIIKLASFLNFPKEDPHGNAIVLNTTGTKYEPKK</sequence>
<feature type="domain" description="HTH dtxR-type" evidence="12">
    <location>
        <begin position="6"/>
        <end position="68"/>
    </location>
</feature>
<dbReference type="InterPro" id="IPR022687">
    <property type="entry name" value="HTH_DTXR"/>
</dbReference>
<organism evidence="13 14">
    <name type="scientific">Candidatus Gottesmanbacteria bacterium RIFCSPHIGHO2_02_FULL_39_11</name>
    <dbReference type="NCBI Taxonomy" id="1798382"/>
    <lineage>
        <taxon>Bacteria</taxon>
        <taxon>Candidatus Gottesmaniibacteriota</taxon>
    </lineage>
</organism>
<dbReference type="GO" id="GO:0046983">
    <property type="term" value="F:protein dimerization activity"/>
    <property type="evidence" value="ECO:0007669"/>
    <property type="project" value="InterPro"/>
</dbReference>
<keyword evidence="7" id="KW-0238">DNA-binding</keyword>
<evidence type="ECO:0000256" key="4">
    <source>
        <dbReference type="ARBA" id="ARBA00022490"/>
    </source>
</evidence>
<dbReference type="Pfam" id="PF01325">
    <property type="entry name" value="Fe_dep_repress"/>
    <property type="match status" value="1"/>
</dbReference>
<evidence type="ECO:0000256" key="2">
    <source>
        <dbReference type="ARBA" id="ARBA00007871"/>
    </source>
</evidence>
<dbReference type="InterPro" id="IPR050536">
    <property type="entry name" value="DtxR_MntR_Metal-Reg"/>
</dbReference>
<dbReference type="Pfam" id="PF02742">
    <property type="entry name" value="Fe_dep_repr_C"/>
    <property type="match status" value="1"/>
</dbReference>
<keyword evidence="10" id="KW-0464">Manganese</keyword>
<evidence type="ECO:0000313" key="13">
    <source>
        <dbReference type="EMBL" id="OGG16568.1"/>
    </source>
</evidence>
<dbReference type="InterPro" id="IPR036390">
    <property type="entry name" value="WH_DNA-bd_sf"/>
</dbReference>
<dbReference type="EMBL" id="MFJL01000011">
    <property type="protein sequence ID" value="OGG16568.1"/>
    <property type="molecule type" value="Genomic_DNA"/>
</dbReference>
<accession>A0A1F5ZVQ9</accession>
<dbReference type="STRING" id="1798382.A3D77_06165"/>
<dbReference type="GO" id="GO:0003677">
    <property type="term" value="F:DNA binding"/>
    <property type="evidence" value="ECO:0007669"/>
    <property type="project" value="UniProtKB-KW"/>
</dbReference>
<keyword evidence="9" id="KW-0804">Transcription</keyword>
<keyword evidence="5" id="KW-0678">Repressor</keyword>
<evidence type="ECO:0000256" key="11">
    <source>
        <dbReference type="ARBA" id="ARBA00032593"/>
    </source>
</evidence>
<dbReference type="Gene3D" id="1.10.10.10">
    <property type="entry name" value="Winged helix-like DNA-binding domain superfamily/Winged helix DNA-binding domain"/>
    <property type="match status" value="1"/>
</dbReference>
<dbReference type="InterPro" id="IPR022689">
    <property type="entry name" value="Iron_dep_repressor"/>
</dbReference>
<evidence type="ECO:0000256" key="8">
    <source>
        <dbReference type="ARBA" id="ARBA00023159"/>
    </source>
</evidence>
<dbReference type="PROSITE" id="PS50944">
    <property type="entry name" value="HTH_DTXR"/>
    <property type="match status" value="1"/>
</dbReference>
<name>A0A1F5ZVQ9_9BACT</name>
<gene>
    <name evidence="13" type="ORF">A3D77_06165</name>
</gene>
<reference evidence="13 14" key="1">
    <citation type="journal article" date="2016" name="Nat. Commun.">
        <title>Thousands of microbial genomes shed light on interconnected biogeochemical processes in an aquifer system.</title>
        <authorList>
            <person name="Anantharaman K."/>
            <person name="Brown C.T."/>
            <person name="Hug L.A."/>
            <person name="Sharon I."/>
            <person name="Castelle C.J."/>
            <person name="Probst A.J."/>
            <person name="Thomas B.C."/>
            <person name="Singh A."/>
            <person name="Wilkins M.J."/>
            <person name="Karaoz U."/>
            <person name="Brodie E.L."/>
            <person name="Williams K.H."/>
            <person name="Hubbard S.S."/>
            <person name="Banfield J.F."/>
        </authorList>
    </citation>
    <scope>NUCLEOTIDE SEQUENCE [LARGE SCALE GENOMIC DNA]</scope>
</reference>
<dbReference type="GO" id="GO:0005737">
    <property type="term" value="C:cytoplasm"/>
    <property type="evidence" value="ECO:0007669"/>
    <property type="project" value="UniProtKB-SubCell"/>
</dbReference>
<evidence type="ECO:0000313" key="14">
    <source>
        <dbReference type="Proteomes" id="UP000176923"/>
    </source>
</evidence>
<evidence type="ECO:0000256" key="10">
    <source>
        <dbReference type="ARBA" id="ARBA00023211"/>
    </source>
</evidence>
<comment type="subcellular location">
    <subcellularLocation>
        <location evidence="1">Cytoplasm</location>
    </subcellularLocation>
</comment>
<comment type="similarity">
    <text evidence="2">Belongs to the DtxR/MntR family.</text>
</comment>
<keyword evidence="4" id="KW-0963">Cytoplasm</keyword>
<evidence type="ECO:0000256" key="3">
    <source>
        <dbReference type="ARBA" id="ARBA00011738"/>
    </source>
</evidence>
<dbReference type="SUPFAM" id="SSF46785">
    <property type="entry name" value="Winged helix' DNA-binding domain"/>
    <property type="match status" value="1"/>
</dbReference>
<dbReference type="InterPro" id="IPR036388">
    <property type="entry name" value="WH-like_DNA-bd_sf"/>
</dbReference>
<comment type="caution">
    <text evidence="13">The sequence shown here is derived from an EMBL/GenBank/DDBJ whole genome shotgun (WGS) entry which is preliminary data.</text>
</comment>
<dbReference type="GO" id="GO:0003700">
    <property type="term" value="F:DNA-binding transcription factor activity"/>
    <property type="evidence" value="ECO:0007669"/>
    <property type="project" value="InterPro"/>
</dbReference>
<evidence type="ECO:0000256" key="7">
    <source>
        <dbReference type="ARBA" id="ARBA00023125"/>
    </source>
</evidence>
<dbReference type="PANTHER" id="PTHR33238:SF11">
    <property type="entry name" value="TRANSCRIPTIONAL REGULATOR MNTR"/>
    <property type="match status" value="1"/>
</dbReference>
<protein>
    <recommendedName>
        <fullName evidence="11">Manganese transport regulator</fullName>
    </recommendedName>
</protein>
<dbReference type="InterPro" id="IPR001367">
    <property type="entry name" value="Fe_dep_repressor"/>
</dbReference>
<dbReference type="GO" id="GO:0046914">
    <property type="term" value="F:transition metal ion binding"/>
    <property type="evidence" value="ECO:0007669"/>
    <property type="project" value="InterPro"/>
</dbReference>
<evidence type="ECO:0000256" key="6">
    <source>
        <dbReference type="ARBA" id="ARBA00023015"/>
    </source>
</evidence>
<evidence type="ECO:0000256" key="9">
    <source>
        <dbReference type="ARBA" id="ARBA00023163"/>
    </source>
</evidence>
<proteinExistence type="inferred from homology"/>
<evidence type="ECO:0000256" key="1">
    <source>
        <dbReference type="ARBA" id="ARBA00004496"/>
    </source>
</evidence>
<dbReference type="AlphaFoldDB" id="A0A1F5ZVQ9"/>
<evidence type="ECO:0000256" key="5">
    <source>
        <dbReference type="ARBA" id="ARBA00022491"/>
    </source>
</evidence>